<evidence type="ECO:0000256" key="2">
    <source>
        <dbReference type="ARBA" id="ARBA00004479"/>
    </source>
</evidence>
<evidence type="ECO:0000256" key="12">
    <source>
        <dbReference type="ARBA" id="ARBA00023180"/>
    </source>
</evidence>
<dbReference type="PRINTS" id="PR00019">
    <property type="entry name" value="LEURICHRPT"/>
</dbReference>
<dbReference type="InterPro" id="IPR001611">
    <property type="entry name" value="Leu-rich_rpt"/>
</dbReference>
<dbReference type="InterPro" id="IPR032675">
    <property type="entry name" value="LRR_dom_sf"/>
</dbReference>
<evidence type="ECO:0000256" key="11">
    <source>
        <dbReference type="ARBA" id="ARBA00023170"/>
    </source>
</evidence>
<evidence type="ECO:0000256" key="1">
    <source>
        <dbReference type="ARBA" id="ARBA00004236"/>
    </source>
</evidence>
<accession>A0AAV5FYL6</accession>
<evidence type="ECO:0000256" key="4">
    <source>
        <dbReference type="ARBA" id="ARBA00022475"/>
    </source>
</evidence>
<organism evidence="15 16">
    <name type="scientific">Eleusine coracana subsp. coracana</name>
    <dbReference type="NCBI Taxonomy" id="191504"/>
    <lineage>
        <taxon>Eukaryota</taxon>
        <taxon>Viridiplantae</taxon>
        <taxon>Streptophyta</taxon>
        <taxon>Embryophyta</taxon>
        <taxon>Tracheophyta</taxon>
        <taxon>Spermatophyta</taxon>
        <taxon>Magnoliopsida</taxon>
        <taxon>Liliopsida</taxon>
        <taxon>Poales</taxon>
        <taxon>Poaceae</taxon>
        <taxon>PACMAD clade</taxon>
        <taxon>Chloridoideae</taxon>
        <taxon>Cynodonteae</taxon>
        <taxon>Eleusininae</taxon>
        <taxon>Eleusine</taxon>
    </lineage>
</organism>
<dbReference type="SUPFAM" id="SSF52058">
    <property type="entry name" value="L domain-like"/>
    <property type="match status" value="1"/>
</dbReference>
<dbReference type="Pfam" id="PF12799">
    <property type="entry name" value="LRR_4"/>
    <property type="match status" value="1"/>
</dbReference>
<keyword evidence="16" id="KW-1185">Reference proteome</keyword>
<evidence type="ECO:0000313" key="16">
    <source>
        <dbReference type="Proteomes" id="UP001054889"/>
    </source>
</evidence>
<dbReference type="Pfam" id="PF00560">
    <property type="entry name" value="LRR_1"/>
    <property type="match status" value="3"/>
</dbReference>
<keyword evidence="6 14" id="KW-0812">Transmembrane</keyword>
<evidence type="ECO:0000256" key="10">
    <source>
        <dbReference type="ARBA" id="ARBA00023136"/>
    </source>
</evidence>
<gene>
    <name evidence="15" type="primary">gb28868</name>
    <name evidence="15" type="ORF">PR202_gb28868</name>
</gene>
<dbReference type="SMART" id="SM00369">
    <property type="entry name" value="LRR_TYP"/>
    <property type="match status" value="4"/>
</dbReference>
<dbReference type="EMBL" id="BQKI01000098">
    <property type="protein sequence ID" value="GJN39732.1"/>
    <property type="molecule type" value="Genomic_DNA"/>
</dbReference>
<dbReference type="PANTHER" id="PTHR27004:SF420">
    <property type="entry name" value="LEUCINE-RICH REPEAT-CONTAINING N-TERMINAL PLANT-TYPE DOMAIN-CONTAINING PROTEIN"/>
    <property type="match status" value="1"/>
</dbReference>
<keyword evidence="11" id="KW-0675">Receptor</keyword>
<protein>
    <submittedName>
        <fullName evidence="15">Uncharacterized protein</fullName>
    </submittedName>
</protein>
<dbReference type="AlphaFoldDB" id="A0AAV5FYL6"/>
<evidence type="ECO:0000256" key="5">
    <source>
        <dbReference type="ARBA" id="ARBA00022614"/>
    </source>
</evidence>
<keyword evidence="4" id="KW-1003">Cell membrane</keyword>
<name>A0AAV5FYL6_ELECO</name>
<proteinExistence type="inferred from homology"/>
<dbReference type="FunFam" id="3.80.10.10:FF:000041">
    <property type="entry name" value="LRR receptor-like serine/threonine-protein kinase ERECTA"/>
    <property type="match status" value="1"/>
</dbReference>
<keyword evidence="5" id="KW-0433">Leucine-rich repeat</keyword>
<keyword evidence="12" id="KW-0325">Glycoprotein</keyword>
<evidence type="ECO:0000256" key="7">
    <source>
        <dbReference type="ARBA" id="ARBA00022729"/>
    </source>
</evidence>
<dbReference type="Pfam" id="PF13855">
    <property type="entry name" value="LRR_8"/>
    <property type="match status" value="1"/>
</dbReference>
<keyword evidence="10 14" id="KW-0472">Membrane</keyword>
<dbReference type="GO" id="GO:0005886">
    <property type="term" value="C:plasma membrane"/>
    <property type="evidence" value="ECO:0007669"/>
    <property type="project" value="UniProtKB-SubCell"/>
</dbReference>
<dbReference type="PROSITE" id="PS51450">
    <property type="entry name" value="LRR"/>
    <property type="match status" value="1"/>
</dbReference>
<reference evidence="15" key="2">
    <citation type="submission" date="2021-12" db="EMBL/GenBank/DDBJ databases">
        <title>Resequencing data analysis of finger millet.</title>
        <authorList>
            <person name="Hatakeyama M."/>
            <person name="Aluri S."/>
            <person name="Balachadran M.T."/>
            <person name="Sivarajan S.R."/>
            <person name="Poveda L."/>
            <person name="Shimizu-Inatsugi R."/>
            <person name="Schlapbach R."/>
            <person name="Sreeman S.M."/>
            <person name="Shimizu K.K."/>
        </authorList>
    </citation>
    <scope>NUCLEOTIDE SEQUENCE</scope>
</reference>
<keyword evidence="8" id="KW-0677">Repeat</keyword>
<dbReference type="Gene3D" id="3.80.10.10">
    <property type="entry name" value="Ribonuclease Inhibitor"/>
    <property type="match status" value="4"/>
</dbReference>
<evidence type="ECO:0000256" key="9">
    <source>
        <dbReference type="ARBA" id="ARBA00022989"/>
    </source>
</evidence>
<evidence type="ECO:0000256" key="13">
    <source>
        <dbReference type="ARBA" id="ARBA00037847"/>
    </source>
</evidence>
<evidence type="ECO:0000256" key="14">
    <source>
        <dbReference type="SAM" id="Phobius"/>
    </source>
</evidence>
<evidence type="ECO:0000256" key="6">
    <source>
        <dbReference type="ARBA" id="ARBA00022692"/>
    </source>
</evidence>
<keyword evidence="9 14" id="KW-1133">Transmembrane helix</keyword>
<dbReference type="PANTHER" id="PTHR27004">
    <property type="entry name" value="RECEPTOR-LIKE PROTEIN 12 ISOFORM X1"/>
    <property type="match status" value="1"/>
</dbReference>
<dbReference type="InterPro" id="IPR025875">
    <property type="entry name" value="Leu-rich_rpt_4"/>
</dbReference>
<evidence type="ECO:0000313" key="15">
    <source>
        <dbReference type="EMBL" id="GJN39732.1"/>
    </source>
</evidence>
<evidence type="ECO:0000256" key="3">
    <source>
        <dbReference type="ARBA" id="ARBA00009592"/>
    </source>
</evidence>
<sequence length="351" mass="38157">MNLRIAGFGISELIPAAIGNLSNLKTMEIYCGGYIPGGYTSGTAPDTIGQLNKLRFLILEGCYFSGRIPESIANLTQLTKLDLSNNAFNGEIPSSIFTIPALRVLDLSFNQLSGPIQEFNQALSQLESVDLSNNEFSDLASLWRLKNIDILLLSNNKLSVMDSEDLHGNKIYGQLPRGLSNCRSLEVLDFGSNRIVDIFPSWLSGLPKLSVIVLRSNQFYGTMNDIDGDTKSELSGEIPQDLTNLTFLDVLNLSNNHLVGKIPQSHQLSTFDSSSFEGNAGLCGPQLSDLPCDASPYDPGVTNKHKSSDHVDVVLFLFVGLGFGIGFASAIVVKWGQFGRWISATARASRT</sequence>
<evidence type="ECO:0000256" key="8">
    <source>
        <dbReference type="ARBA" id="ARBA00022737"/>
    </source>
</evidence>
<comment type="similarity">
    <text evidence="3">Belongs to the RLP family.</text>
</comment>
<feature type="transmembrane region" description="Helical" evidence="14">
    <location>
        <begin position="313"/>
        <end position="333"/>
    </location>
</feature>
<comment type="subcellular location">
    <subcellularLocation>
        <location evidence="1">Cell membrane</location>
    </subcellularLocation>
    <subcellularLocation>
        <location evidence="13">Endomembrane system</location>
        <topology evidence="13">Single-pass membrane protein</topology>
    </subcellularLocation>
    <subcellularLocation>
        <location evidence="2">Membrane</location>
        <topology evidence="2">Single-pass type I membrane protein</topology>
    </subcellularLocation>
</comment>
<reference evidence="15" key="1">
    <citation type="journal article" date="2018" name="DNA Res.">
        <title>Multiple hybrid de novo genome assembly of finger millet, an orphan allotetraploid crop.</title>
        <authorList>
            <person name="Hatakeyama M."/>
            <person name="Aluri S."/>
            <person name="Balachadran M.T."/>
            <person name="Sivarajan S.R."/>
            <person name="Patrignani A."/>
            <person name="Gruter S."/>
            <person name="Poveda L."/>
            <person name="Shimizu-Inatsugi R."/>
            <person name="Baeten J."/>
            <person name="Francoijs K.J."/>
            <person name="Nataraja K.N."/>
            <person name="Reddy Y.A.N."/>
            <person name="Phadnis S."/>
            <person name="Ravikumar R.L."/>
            <person name="Schlapbach R."/>
            <person name="Sreeman S.M."/>
            <person name="Shimizu K.K."/>
        </authorList>
    </citation>
    <scope>NUCLEOTIDE SEQUENCE</scope>
</reference>
<comment type="caution">
    <text evidence="15">The sequence shown here is derived from an EMBL/GenBank/DDBJ whole genome shotgun (WGS) entry which is preliminary data.</text>
</comment>
<dbReference type="Proteomes" id="UP001054889">
    <property type="component" value="Unassembled WGS sequence"/>
</dbReference>
<dbReference type="InterPro" id="IPR003591">
    <property type="entry name" value="Leu-rich_rpt_typical-subtyp"/>
</dbReference>
<keyword evidence="7" id="KW-0732">Signal</keyword>